<dbReference type="Gene3D" id="1.10.287.130">
    <property type="match status" value="1"/>
</dbReference>
<dbReference type="RefSeq" id="WP_109253510.1">
    <property type="nucleotide sequence ID" value="NZ_QEXV01000005.1"/>
</dbReference>
<dbReference type="EMBL" id="QEXV01000005">
    <property type="protein sequence ID" value="PWE16787.1"/>
    <property type="molecule type" value="Genomic_DNA"/>
</dbReference>
<dbReference type="OrthoDB" id="9803702at2"/>
<dbReference type="InterPro" id="IPR018762">
    <property type="entry name" value="ChpT_C"/>
</dbReference>
<proteinExistence type="predicted"/>
<comment type="caution">
    <text evidence="2">The sequence shown here is derived from an EMBL/GenBank/DDBJ whole genome shotgun (WGS) entry which is preliminary data.</text>
</comment>
<protein>
    <recommendedName>
        <fullName evidence="1">Histidine phosphotransferase ChpT C-terminal domain-containing protein</fullName>
    </recommendedName>
</protein>
<dbReference type="Pfam" id="PF10090">
    <property type="entry name" value="HPTransfase"/>
    <property type="match status" value="1"/>
</dbReference>
<name>A0A2U2BRZ5_9PROT</name>
<evidence type="ECO:0000259" key="1">
    <source>
        <dbReference type="Pfam" id="PF10090"/>
    </source>
</evidence>
<dbReference type="AlphaFoldDB" id="A0A2U2BRZ5"/>
<dbReference type="Proteomes" id="UP000245168">
    <property type="component" value="Unassembled WGS sequence"/>
</dbReference>
<accession>A0A2U2BRZ5</accession>
<feature type="domain" description="Histidine phosphotransferase ChpT C-terminal" evidence="1">
    <location>
        <begin position="85"/>
        <end position="206"/>
    </location>
</feature>
<reference evidence="3" key="1">
    <citation type="submission" date="2018-05" db="EMBL/GenBank/DDBJ databases">
        <authorList>
            <person name="Liu B.-T."/>
        </authorList>
    </citation>
    <scope>NUCLEOTIDE SEQUENCE [LARGE SCALE GENOMIC DNA]</scope>
    <source>
        <strain evidence="3">WD6-1</strain>
    </source>
</reference>
<dbReference type="NCBIfam" id="NF046025">
    <property type="entry name" value="HisPtaseChptCaul"/>
    <property type="match status" value="1"/>
</dbReference>
<dbReference type="Gene3D" id="3.30.565.10">
    <property type="entry name" value="Histidine kinase-like ATPase, C-terminal domain"/>
    <property type="match status" value="1"/>
</dbReference>
<dbReference type="InterPro" id="IPR036890">
    <property type="entry name" value="HATPase_C_sf"/>
</dbReference>
<evidence type="ECO:0000313" key="3">
    <source>
        <dbReference type="Proteomes" id="UP000245168"/>
    </source>
</evidence>
<evidence type="ECO:0000313" key="2">
    <source>
        <dbReference type="EMBL" id="PWE16787.1"/>
    </source>
</evidence>
<organism evidence="2 3">
    <name type="scientific">Marinicauda salina</name>
    <dbReference type="NCBI Taxonomy" id="2135793"/>
    <lineage>
        <taxon>Bacteria</taxon>
        <taxon>Pseudomonadati</taxon>
        <taxon>Pseudomonadota</taxon>
        <taxon>Alphaproteobacteria</taxon>
        <taxon>Maricaulales</taxon>
        <taxon>Maricaulaceae</taxon>
        <taxon>Marinicauda</taxon>
    </lineage>
</organism>
<sequence length="222" mass="23385">MSDTNTPTAADLAALLCARLCHDLVSPVSALGAALSVFDDENAVDMRDDAVELMRTGARQAQAKLEYARLAFGAAGSKPGVIEMAEIRRLADAMFGDHKPELVWKDEADGLDKPAARVLLNLIWLGVDAAPRGGTVTIEAKTQSDGGARLRLVAAGPKVRLDPAYGEALEGRAPENGYDGRSIQPYYAGLIAREFGGRASAHADEERVEFTALLAPGAAQAA</sequence>
<gene>
    <name evidence="2" type="ORF">DDZ18_11360</name>
</gene>
<keyword evidence="3" id="KW-1185">Reference proteome</keyword>